<sequence length="784" mass="83018">MSLRIALAWLATAVTCYAQDLPTRDLPQFNRDRLFEGIEPVTPAIRDVLRPGVPSIGLDRIRRLDAENLLLRDRAALLAAPDALRQIEAFRRAPTRQSDEGVVSVIEFGRRFDADEKARLAEAGVTLEGFVGGSTYVVRFAGDATLPVLASGQIRAGATLRIEDKIGRSLVLAPALAPDAVGRRRVLLSAATGGRDAVQRSLEALGATAIEEPTRGTFIFEVPDNRLIDVAGLADVLSIDAGPPPFLPLTSVARQVANVDGAQGFTLESDLAVLEGVAGRSVRVGIFDTPINAENGDFMALEGDQERFFRRVGLATSCGGEPDGVLAQRHGTLVSGILLGSGRNSVVNSTLEGVDGTPFGMRGIAPEADIGVFEYTDEGEGSRRLALLTSALVDCGVAVSNHSYIETLYGYEGASRLIDEMIAGRARVSDGETEGEVIPPRPQVWAAGNNGLRPKDGRRAAYVSVFTQAKNSISVGAYDTAHQTVWPHSSLGPTFDGRIKPDIVAPGCHDFEVSTSQGGILGPSPNAEGYVRDCGSSMAAPVVTGAIALMREAAGDVEPLPSTYKAALVATAQDLVAERGRPDLAAMLDPEDLDDLKNIDIREPTFYGPGPDFASGFGLIDVSTAVRVMTDLAGIEEGAFDVEGATSDMCFDVSEGAERLKVALAWDDAPANAPADLVLALLVNDLDLTLIAPDGATHLPWKLTPPPLTGSDQLAELARNEFDVEDIHMAERGRDVLNNVELAEVEAPTPGLWRARVTASTLGDGPQTFSVAGDIVKRPCPDPE</sequence>
<evidence type="ECO:0000256" key="5">
    <source>
        <dbReference type="PROSITE-ProRule" id="PRU01240"/>
    </source>
</evidence>
<keyword evidence="4 5" id="KW-0720">Serine protease</keyword>
<dbReference type="PANTHER" id="PTHR43399">
    <property type="entry name" value="SUBTILISIN-RELATED"/>
    <property type="match status" value="1"/>
</dbReference>
<dbReference type="EMBL" id="QGGV01000011">
    <property type="protein sequence ID" value="PWK54641.1"/>
    <property type="molecule type" value="Genomic_DNA"/>
</dbReference>
<evidence type="ECO:0000256" key="2">
    <source>
        <dbReference type="ARBA" id="ARBA00022670"/>
    </source>
</evidence>
<keyword evidence="6" id="KW-0732">Signal</keyword>
<dbReference type="Gene3D" id="3.40.50.200">
    <property type="entry name" value="Peptidase S8/S53 domain"/>
    <property type="match status" value="1"/>
</dbReference>
<dbReference type="GO" id="GO:0004252">
    <property type="term" value="F:serine-type endopeptidase activity"/>
    <property type="evidence" value="ECO:0007669"/>
    <property type="project" value="UniProtKB-UniRule"/>
</dbReference>
<evidence type="ECO:0000256" key="3">
    <source>
        <dbReference type="ARBA" id="ARBA00022801"/>
    </source>
</evidence>
<feature type="active site" description="Charge relay system" evidence="5">
    <location>
        <position position="288"/>
    </location>
</feature>
<evidence type="ECO:0000259" key="7">
    <source>
        <dbReference type="Pfam" id="PF00082"/>
    </source>
</evidence>
<keyword evidence="2 5" id="KW-0645">Protease</keyword>
<feature type="active site" description="Charge relay system" evidence="5">
    <location>
        <position position="330"/>
    </location>
</feature>
<keyword evidence="9" id="KW-1185">Reference proteome</keyword>
<reference evidence="8 9" key="1">
    <citation type="submission" date="2018-05" db="EMBL/GenBank/DDBJ databases">
        <title>Genomic Encyclopedia of Type Strains, Phase IV (KMG-IV): sequencing the most valuable type-strain genomes for metagenomic binning, comparative biology and taxonomic classification.</title>
        <authorList>
            <person name="Goeker M."/>
        </authorList>
    </citation>
    <scope>NUCLEOTIDE SEQUENCE [LARGE SCALE GENOMIC DNA]</scope>
    <source>
        <strain evidence="8 9">DSM 103371</strain>
    </source>
</reference>
<accession>A0A316G146</accession>
<dbReference type="GO" id="GO:0006508">
    <property type="term" value="P:proteolysis"/>
    <property type="evidence" value="ECO:0007669"/>
    <property type="project" value="UniProtKB-KW"/>
</dbReference>
<gene>
    <name evidence="8" type="ORF">C8D95_11176</name>
</gene>
<feature type="active site" description="Charge relay system" evidence="5">
    <location>
        <position position="537"/>
    </location>
</feature>
<dbReference type="AlphaFoldDB" id="A0A316G146"/>
<dbReference type="SUPFAM" id="SSF49785">
    <property type="entry name" value="Galactose-binding domain-like"/>
    <property type="match status" value="1"/>
</dbReference>
<dbReference type="PANTHER" id="PTHR43399:SF4">
    <property type="entry name" value="CELL WALL-ASSOCIATED PROTEASE"/>
    <property type="match status" value="1"/>
</dbReference>
<dbReference type="PROSITE" id="PS00137">
    <property type="entry name" value="SUBTILASE_HIS"/>
    <property type="match status" value="1"/>
</dbReference>
<dbReference type="SUPFAM" id="SSF52743">
    <property type="entry name" value="Subtilisin-like"/>
    <property type="match status" value="1"/>
</dbReference>
<dbReference type="Gene3D" id="2.60.120.380">
    <property type="match status" value="1"/>
</dbReference>
<dbReference type="InterPro" id="IPR022398">
    <property type="entry name" value="Peptidase_S8_His-AS"/>
</dbReference>
<feature type="chain" id="PRO_5016402999" evidence="6">
    <location>
        <begin position="19"/>
        <end position="784"/>
    </location>
</feature>
<evidence type="ECO:0000313" key="9">
    <source>
        <dbReference type="Proteomes" id="UP000245390"/>
    </source>
</evidence>
<comment type="similarity">
    <text evidence="1 5">Belongs to the peptidase S8 family.</text>
</comment>
<feature type="signal peptide" evidence="6">
    <location>
        <begin position="1"/>
        <end position="18"/>
    </location>
</feature>
<dbReference type="InterPro" id="IPR051048">
    <property type="entry name" value="Peptidase_S8/S53_subtilisin"/>
</dbReference>
<keyword evidence="3 5" id="KW-0378">Hydrolase</keyword>
<name>A0A316G146_9RHOB</name>
<feature type="domain" description="Peptidase S8/S53" evidence="7">
    <location>
        <begin position="279"/>
        <end position="577"/>
    </location>
</feature>
<dbReference type="InterPro" id="IPR015500">
    <property type="entry name" value="Peptidase_S8_subtilisin-rel"/>
</dbReference>
<comment type="caution">
    <text evidence="8">The sequence shown here is derived from an EMBL/GenBank/DDBJ whole genome shotgun (WGS) entry which is preliminary data.</text>
</comment>
<evidence type="ECO:0000256" key="1">
    <source>
        <dbReference type="ARBA" id="ARBA00011073"/>
    </source>
</evidence>
<evidence type="ECO:0000256" key="4">
    <source>
        <dbReference type="ARBA" id="ARBA00022825"/>
    </source>
</evidence>
<dbReference type="InterPro" id="IPR036852">
    <property type="entry name" value="Peptidase_S8/S53_dom_sf"/>
</dbReference>
<dbReference type="RefSeq" id="WP_164721703.1">
    <property type="nucleotide sequence ID" value="NZ_CP034588.1"/>
</dbReference>
<dbReference type="InterPro" id="IPR008979">
    <property type="entry name" value="Galactose-bd-like_sf"/>
</dbReference>
<proteinExistence type="inferred from homology"/>
<evidence type="ECO:0000313" key="8">
    <source>
        <dbReference type="EMBL" id="PWK54641.1"/>
    </source>
</evidence>
<dbReference type="PRINTS" id="PR00723">
    <property type="entry name" value="SUBTILISIN"/>
</dbReference>
<dbReference type="PROSITE" id="PS51892">
    <property type="entry name" value="SUBTILASE"/>
    <property type="match status" value="1"/>
</dbReference>
<dbReference type="Proteomes" id="UP000245390">
    <property type="component" value="Unassembled WGS sequence"/>
</dbReference>
<protein>
    <submittedName>
        <fullName evidence="8">Subtilase family protein</fullName>
    </submittedName>
</protein>
<dbReference type="Pfam" id="PF00082">
    <property type="entry name" value="Peptidase_S8"/>
    <property type="match status" value="1"/>
</dbReference>
<dbReference type="InterPro" id="IPR000209">
    <property type="entry name" value="Peptidase_S8/S53_dom"/>
</dbReference>
<evidence type="ECO:0000256" key="6">
    <source>
        <dbReference type="SAM" id="SignalP"/>
    </source>
</evidence>
<organism evidence="8 9">
    <name type="scientific">Silicimonas algicola</name>
    <dbReference type="NCBI Taxonomy" id="1826607"/>
    <lineage>
        <taxon>Bacteria</taxon>
        <taxon>Pseudomonadati</taxon>
        <taxon>Pseudomonadota</taxon>
        <taxon>Alphaproteobacteria</taxon>
        <taxon>Rhodobacterales</taxon>
        <taxon>Paracoccaceae</taxon>
    </lineage>
</organism>